<evidence type="ECO:0000313" key="3">
    <source>
        <dbReference type="EMBL" id="ANP47754.1"/>
    </source>
</evidence>
<dbReference type="InterPro" id="IPR023346">
    <property type="entry name" value="Lysozyme-like_dom_sf"/>
</dbReference>
<feature type="domain" description="Transglycosylase SLT" evidence="2">
    <location>
        <begin position="17"/>
        <end position="70"/>
    </location>
</feature>
<dbReference type="EMBL" id="CP013244">
    <property type="protein sequence ID" value="ANP47754.1"/>
    <property type="molecule type" value="Genomic_DNA"/>
</dbReference>
<dbReference type="STRING" id="1759059.ATE48_18555"/>
<reference evidence="3 4" key="1">
    <citation type="submission" date="2015-11" db="EMBL/GenBank/DDBJ databases">
        <title>Whole-Genome Sequence of Candidatus Oderbacter manganicum from the National Park Lower Oder Valley, Germany.</title>
        <authorList>
            <person name="Braun B."/>
            <person name="Liere K."/>
            <person name="Szewzyk U."/>
        </authorList>
    </citation>
    <scope>NUCLEOTIDE SEQUENCE [LARGE SCALE GENOMIC DNA]</scope>
    <source>
        <strain evidence="3 4">OTSz_A_272</strain>
    </source>
</reference>
<evidence type="ECO:0000313" key="4">
    <source>
        <dbReference type="Proteomes" id="UP000092498"/>
    </source>
</evidence>
<keyword evidence="4" id="KW-1185">Reference proteome</keyword>
<evidence type="ECO:0000256" key="1">
    <source>
        <dbReference type="ARBA" id="ARBA00009387"/>
    </source>
</evidence>
<name>A0A1B1AMH6_9PROT</name>
<evidence type="ECO:0000259" key="2">
    <source>
        <dbReference type="Pfam" id="PF01464"/>
    </source>
</evidence>
<dbReference type="RefSeq" id="WP_066774186.1">
    <property type="nucleotide sequence ID" value="NZ_CP013244.1"/>
</dbReference>
<organism evidence="3 4">
    <name type="scientific">Candidatus Viadribacter manganicus</name>
    <dbReference type="NCBI Taxonomy" id="1759059"/>
    <lineage>
        <taxon>Bacteria</taxon>
        <taxon>Pseudomonadati</taxon>
        <taxon>Pseudomonadota</taxon>
        <taxon>Alphaproteobacteria</taxon>
        <taxon>Hyphomonadales</taxon>
        <taxon>Hyphomonadaceae</taxon>
        <taxon>Candidatus Viadribacter</taxon>
    </lineage>
</organism>
<dbReference type="SUPFAM" id="SSF53955">
    <property type="entry name" value="Lysozyme-like"/>
    <property type="match status" value="1"/>
</dbReference>
<dbReference type="KEGG" id="cbot:ATE48_18555"/>
<gene>
    <name evidence="3" type="ORF">ATE48_18555</name>
</gene>
<dbReference type="Pfam" id="PF01464">
    <property type="entry name" value="SLT"/>
    <property type="match status" value="1"/>
</dbReference>
<dbReference type="AlphaFoldDB" id="A0A1B1AMH6"/>
<dbReference type="Proteomes" id="UP000092498">
    <property type="component" value="Chromosome"/>
</dbReference>
<proteinExistence type="inferred from homology"/>
<dbReference type="InterPro" id="IPR008258">
    <property type="entry name" value="Transglycosylase_SLT_dom_1"/>
</dbReference>
<dbReference type="Gene3D" id="1.10.530.10">
    <property type="match status" value="1"/>
</dbReference>
<accession>A0A1B1AMH6</accession>
<dbReference type="OrthoDB" id="9805070at2"/>
<dbReference type="InParanoid" id="A0A1B1AMH6"/>
<comment type="similarity">
    <text evidence="1">Belongs to the virb1 family.</text>
</comment>
<sequence>MTSPIGPAGQDAVQAAIRRAADATGVNFSLLVETARRESALNPNARAGTSSATGLFQFIEGTWLDMVRRHGAEHGLGAEATALQNGANAQTRRDILALRSDPEISARMAGELARENATTMEARLGRSPSAGELYAAHVMGPNGALRLIEAAQQGAPNAVSLFPREAAANRGLFYANGQPRSAQTLLDRLQLDADASIGAAQPGQGGGRLEYGRESEAMSPALAQALFAFALLPLLRGGQAQPSEQRNPMDALAAYARTSGT</sequence>
<protein>
    <recommendedName>
        <fullName evidence="2">Transglycosylase SLT domain-containing protein</fullName>
    </recommendedName>
</protein>